<dbReference type="Pfam" id="PF07635">
    <property type="entry name" value="PSCyt1"/>
    <property type="match status" value="1"/>
</dbReference>
<dbReference type="InterPro" id="IPR022655">
    <property type="entry name" value="DUF1553"/>
</dbReference>
<protein>
    <recommendedName>
        <fullName evidence="7">Planctomycete cytochrome C</fullName>
    </recommendedName>
</protein>
<feature type="signal peptide" evidence="1">
    <location>
        <begin position="1"/>
        <end position="24"/>
    </location>
</feature>
<dbReference type="Pfam" id="PF07587">
    <property type="entry name" value="PSD1"/>
    <property type="match status" value="1"/>
</dbReference>
<sequence length="986" mass="109788" precursor="true">MLRLMNRCGLSLLVCAVLSLGAHAQDAAGPVNAPSSITGDSASNSTSSNTWIQDGFAQTRFVISGTGGRNNPLRRKVQPACSDTELFVRFRLRYDAQTIDLPSNSRDDSPGKGDGEFFVLWLDESPGTAGGTHSANVPNVGLHVSGEENRFMVRFQSARQQFGPVLMGDQDHLIVARLWKSVPGEQTAFDQLDLWVDPDPGAENAPQASTSTTKSIQTVRWIGFSTGAKTEVDDLIHVWDVNLHSNWRDALDLPPNAPPKAVTAVQPAIKTVSFGRDVLPILRDRCFECHSGSEPDSEIRLDVFDEVLNQTTPFDSTKSQLLQVVAAGKMPPAGPALPKPEIESLTRWIDEGLEWDEAMMPTPIPESDHWAFQSVQRPHIPELAETFRGNNAVDHFIAARQQLAGVTPNPPADATILARRISLDMLGLPPGVNTITADDIVDGTAVDKALSHPNYGLRWGRHWLDLARWAESNGHQHNRDRPHAWRYRDWVIDAFNQNMPFDQFLRAQIAGDLIRPTSDQNLIATGFLSAARYSGNELDKEIQRNDILVDVANVTASTFLGLTLQCAQCHTHKFDPLTIRDYYRFQAFFGNGQPHNVAMTDQNESVGALVQERWQIYDAVHDRLVSVKRKQGHPEPIYVIPKSVIGGMKPDERASFDELEQQFAKLPQTWAFVQPREEPPGWPIIPHEMRWPLPRNPDALRSRQTHLLLRGDVQAVGPAVESGWPYLFPQKQPSDKLTRLDLADWMTDPTNPLTARVWVNRIWQWHFGVGLVESVSDFGTQGTPPTHPELLDYLAAELIDNDWDSAHIHRLILGSATYRQSHMHSAANAQIDPDNRLGWRWQPRRLEAEAIRDSILDVSGRLDAAIGGPSTTDDSSRYSVYLRQKRDQLPTHQVLFDGASGITSCARRRVSTNALQPLWLMNHDFVQQAARELAEKSGTVTNAFQTALGRPPSASELTPLNRLADQHGLASACLVILNSSEFVYIP</sequence>
<accession>A0A5C6BAF0</accession>
<dbReference type="Proteomes" id="UP000320176">
    <property type="component" value="Unassembled WGS sequence"/>
</dbReference>
<evidence type="ECO:0000313" key="6">
    <source>
        <dbReference type="Proteomes" id="UP000320176"/>
    </source>
</evidence>
<dbReference type="PANTHER" id="PTHR35889">
    <property type="entry name" value="CYCLOINULO-OLIGOSACCHARIDE FRUCTANOTRANSFERASE-RELATED"/>
    <property type="match status" value="1"/>
</dbReference>
<dbReference type="OrthoDB" id="127107at2"/>
<evidence type="ECO:0008006" key="7">
    <source>
        <dbReference type="Google" id="ProtNLM"/>
    </source>
</evidence>
<dbReference type="AlphaFoldDB" id="A0A5C6BAF0"/>
<reference evidence="5 6" key="1">
    <citation type="submission" date="2019-02" db="EMBL/GenBank/DDBJ databases">
        <title>Deep-cultivation of Planctomycetes and their phenomic and genomic characterization uncovers novel biology.</title>
        <authorList>
            <person name="Wiegand S."/>
            <person name="Jogler M."/>
            <person name="Boedeker C."/>
            <person name="Pinto D."/>
            <person name="Vollmers J."/>
            <person name="Rivas-Marin E."/>
            <person name="Kohn T."/>
            <person name="Peeters S.H."/>
            <person name="Heuer A."/>
            <person name="Rast P."/>
            <person name="Oberbeckmann S."/>
            <person name="Bunk B."/>
            <person name="Jeske O."/>
            <person name="Meyerdierks A."/>
            <person name="Storesund J.E."/>
            <person name="Kallscheuer N."/>
            <person name="Luecker S."/>
            <person name="Lage O.M."/>
            <person name="Pohl T."/>
            <person name="Merkel B.J."/>
            <person name="Hornburger P."/>
            <person name="Mueller R.-W."/>
            <person name="Bruemmer F."/>
            <person name="Labrenz M."/>
            <person name="Spormann A.M."/>
            <person name="Op Den Camp H."/>
            <person name="Overmann J."/>
            <person name="Amann R."/>
            <person name="Jetten M.S.M."/>
            <person name="Mascher T."/>
            <person name="Medema M.H."/>
            <person name="Devos D.P."/>
            <person name="Kaster A.-K."/>
            <person name="Ovreas L."/>
            <person name="Rohde M."/>
            <person name="Galperin M.Y."/>
            <person name="Jogler C."/>
        </authorList>
    </citation>
    <scope>NUCLEOTIDE SEQUENCE [LARGE SCALE GENOMIC DNA]</scope>
    <source>
        <strain evidence="5 6">Pla52n</strain>
    </source>
</reference>
<feature type="domain" description="DUF1549" evidence="2">
    <location>
        <begin position="393"/>
        <end position="591"/>
    </location>
</feature>
<evidence type="ECO:0000259" key="4">
    <source>
        <dbReference type="Pfam" id="PF07635"/>
    </source>
</evidence>
<name>A0A5C6BAF0_9BACT</name>
<dbReference type="Pfam" id="PF07583">
    <property type="entry name" value="PSCyt2"/>
    <property type="match status" value="1"/>
</dbReference>
<evidence type="ECO:0000259" key="2">
    <source>
        <dbReference type="Pfam" id="PF07583"/>
    </source>
</evidence>
<dbReference type="EMBL" id="SJPN01000001">
    <property type="protein sequence ID" value="TWU08421.1"/>
    <property type="molecule type" value="Genomic_DNA"/>
</dbReference>
<comment type="caution">
    <text evidence="5">The sequence shown here is derived from an EMBL/GenBank/DDBJ whole genome shotgun (WGS) entry which is preliminary data.</text>
</comment>
<gene>
    <name evidence="5" type="ORF">Pla52n_10040</name>
</gene>
<evidence type="ECO:0000259" key="3">
    <source>
        <dbReference type="Pfam" id="PF07587"/>
    </source>
</evidence>
<feature type="domain" description="Cytochrome C Planctomycete-type" evidence="4">
    <location>
        <begin position="286"/>
        <end position="334"/>
    </location>
</feature>
<feature type="chain" id="PRO_5022774271" description="Planctomycete cytochrome C" evidence="1">
    <location>
        <begin position="25"/>
        <end position="986"/>
    </location>
</feature>
<evidence type="ECO:0000313" key="5">
    <source>
        <dbReference type="EMBL" id="TWU08421.1"/>
    </source>
</evidence>
<evidence type="ECO:0000256" key="1">
    <source>
        <dbReference type="SAM" id="SignalP"/>
    </source>
</evidence>
<dbReference type="PANTHER" id="PTHR35889:SF3">
    <property type="entry name" value="F-BOX DOMAIN-CONTAINING PROTEIN"/>
    <property type="match status" value="1"/>
</dbReference>
<organism evidence="5 6">
    <name type="scientific">Stieleria varia</name>
    <dbReference type="NCBI Taxonomy" id="2528005"/>
    <lineage>
        <taxon>Bacteria</taxon>
        <taxon>Pseudomonadati</taxon>
        <taxon>Planctomycetota</taxon>
        <taxon>Planctomycetia</taxon>
        <taxon>Pirellulales</taxon>
        <taxon>Pirellulaceae</taxon>
        <taxon>Stieleria</taxon>
    </lineage>
</organism>
<keyword evidence="1" id="KW-0732">Signal</keyword>
<dbReference type="InterPro" id="IPR011444">
    <property type="entry name" value="DUF1549"/>
</dbReference>
<dbReference type="InterPro" id="IPR011429">
    <property type="entry name" value="Cyt_c_Planctomycete-type"/>
</dbReference>
<feature type="domain" description="DUF1553" evidence="3">
    <location>
        <begin position="738"/>
        <end position="962"/>
    </location>
</feature>
<keyword evidence="6" id="KW-1185">Reference proteome</keyword>
<proteinExistence type="predicted"/>